<dbReference type="Proteomes" id="UP000678276">
    <property type="component" value="Unassembled WGS sequence"/>
</dbReference>
<comment type="caution">
    <text evidence="4">The sequence shown here is derived from an EMBL/GenBank/DDBJ whole genome shotgun (WGS) entry which is preliminary data.</text>
</comment>
<dbReference type="InterPro" id="IPR019734">
    <property type="entry name" value="TPR_rpt"/>
</dbReference>
<dbReference type="SUPFAM" id="SSF48452">
    <property type="entry name" value="TPR-like"/>
    <property type="match status" value="1"/>
</dbReference>
<dbReference type="InterPro" id="IPR011990">
    <property type="entry name" value="TPR-like_helical_dom_sf"/>
</dbReference>
<evidence type="ECO:0000256" key="1">
    <source>
        <dbReference type="ARBA" id="ARBA00022737"/>
    </source>
</evidence>
<dbReference type="RefSeq" id="WP_209595092.1">
    <property type="nucleotide sequence ID" value="NZ_JAGJCF010000009.1"/>
</dbReference>
<dbReference type="PROSITE" id="PS50005">
    <property type="entry name" value="TPR"/>
    <property type="match status" value="1"/>
</dbReference>
<dbReference type="PANTHER" id="PTHR44858:SF1">
    <property type="entry name" value="UDP-N-ACETYLGLUCOSAMINE--PEPTIDE N-ACETYLGLUCOSAMINYLTRANSFERASE SPINDLY-RELATED"/>
    <property type="match status" value="1"/>
</dbReference>
<gene>
    <name evidence="4" type="ORF">J6595_13540</name>
</gene>
<dbReference type="InterPro" id="IPR050498">
    <property type="entry name" value="Ycf3"/>
</dbReference>
<evidence type="ECO:0000256" key="3">
    <source>
        <dbReference type="PROSITE-ProRule" id="PRU00339"/>
    </source>
</evidence>
<reference evidence="4 5" key="1">
    <citation type="submission" date="2021-04" db="EMBL/GenBank/DDBJ databases">
        <title>Whole genome sequence of Jiella sp. KSK16Y-1.</title>
        <authorList>
            <person name="Tuo L."/>
        </authorList>
    </citation>
    <scope>NUCLEOTIDE SEQUENCE [LARGE SCALE GENOMIC DNA]</scope>
    <source>
        <strain evidence="4 5">KSK16Y-1</strain>
    </source>
</reference>
<name>A0ABS4BIL3_9HYPH</name>
<dbReference type="SMART" id="SM00028">
    <property type="entry name" value="TPR"/>
    <property type="match status" value="2"/>
</dbReference>
<evidence type="ECO:0000256" key="2">
    <source>
        <dbReference type="ARBA" id="ARBA00022803"/>
    </source>
</evidence>
<evidence type="ECO:0008006" key="6">
    <source>
        <dbReference type="Google" id="ProtNLM"/>
    </source>
</evidence>
<proteinExistence type="predicted"/>
<protein>
    <recommendedName>
        <fullName evidence="6">Tetratricopeptide repeat protein</fullName>
    </recommendedName>
</protein>
<dbReference type="Gene3D" id="1.25.40.10">
    <property type="entry name" value="Tetratricopeptide repeat domain"/>
    <property type="match status" value="1"/>
</dbReference>
<evidence type="ECO:0000313" key="5">
    <source>
        <dbReference type="Proteomes" id="UP000678276"/>
    </source>
</evidence>
<evidence type="ECO:0000313" key="4">
    <source>
        <dbReference type="EMBL" id="MBP0616607.1"/>
    </source>
</evidence>
<keyword evidence="5" id="KW-1185">Reference proteome</keyword>
<sequence>MVSGKRRSRAVIRSFILVLAVGAPGTELCAQEAGSSASERAVEGKGARQDDELATLFQALRAARDEASARRIEDRIWRRWMQAPDARTAELVREAMARREVYDFAGARSLLDEAVARSPNYAEVYNQRGFILFLQDDLDGALGDVDRAIALEPRHFAAMAGRALILMRQGRHRLAQKQLREAVTIDPYLKERNLLVGGEPEPGSPGIEL</sequence>
<keyword evidence="2 3" id="KW-0802">TPR repeat</keyword>
<organism evidence="4 5">
    <name type="scientific">Jiella mangrovi</name>
    <dbReference type="NCBI Taxonomy" id="2821407"/>
    <lineage>
        <taxon>Bacteria</taxon>
        <taxon>Pseudomonadati</taxon>
        <taxon>Pseudomonadota</taxon>
        <taxon>Alphaproteobacteria</taxon>
        <taxon>Hyphomicrobiales</taxon>
        <taxon>Aurantimonadaceae</taxon>
        <taxon>Jiella</taxon>
    </lineage>
</organism>
<dbReference type="EMBL" id="JAGJCF010000009">
    <property type="protein sequence ID" value="MBP0616607.1"/>
    <property type="molecule type" value="Genomic_DNA"/>
</dbReference>
<dbReference type="PANTHER" id="PTHR44858">
    <property type="entry name" value="TETRATRICOPEPTIDE REPEAT PROTEIN 6"/>
    <property type="match status" value="1"/>
</dbReference>
<keyword evidence="1" id="KW-0677">Repeat</keyword>
<accession>A0ABS4BIL3</accession>
<feature type="repeat" description="TPR" evidence="3">
    <location>
        <begin position="122"/>
        <end position="155"/>
    </location>
</feature>